<evidence type="ECO:0008006" key="5">
    <source>
        <dbReference type="Google" id="ProtNLM"/>
    </source>
</evidence>
<dbReference type="PANTHER" id="PTHR13544">
    <property type="entry name" value="SELENOPROTEIN T"/>
    <property type="match status" value="1"/>
</dbReference>
<dbReference type="InterPro" id="IPR019389">
    <property type="entry name" value="Selenoprotein_T"/>
</dbReference>
<evidence type="ECO:0000313" key="4">
    <source>
        <dbReference type="Proteomes" id="UP001177023"/>
    </source>
</evidence>
<dbReference type="GO" id="GO:0005789">
    <property type="term" value="C:endoplasmic reticulum membrane"/>
    <property type="evidence" value="ECO:0007669"/>
    <property type="project" value="TreeGrafter"/>
</dbReference>
<accession>A0AA36CNW9</accession>
<sequence>MTRVGYIIVLFFFALSMRDVFTREHNHDEDEHDEFQKEFGDEDHGYSEGTEDEHIQVREQTQFIQPKPILGNKELPPLKFSFCVSCGYRQAFDQYSQIVREKYPSIQIDGENYPTAAWKGYFAQFLGIFKMMMIASVISGSNPFERMGFGYPGVLQWAHGNKLSACMMMFLLSNMLENSLLSSGAFEIYLGNDLIWSKLESGRVPAPAELMQMIDSQFELQGLIAPASGGFSTSFDQE</sequence>
<evidence type="ECO:0000313" key="3">
    <source>
        <dbReference type="EMBL" id="CAJ0571653.1"/>
    </source>
</evidence>
<name>A0AA36CNW9_9BILA</name>
<feature type="non-terminal residue" evidence="3">
    <location>
        <position position="238"/>
    </location>
</feature>
<proteinExistence type="predicted"/>
<comment type="caution">
    <text evidence="3">The sequence shown here is derived from an EMBL/GenBank/DDBJ whole genome shotgun (WGS) entry which is preliminary data.</text>
</comment>
<organism evidence="3 4">
    <name type="scientific">Mesorhabditis spiculigera</name>
    <dbReference type="NCBI Taxonomy" id="96644"/>
    <lineage>
        <taxon>Eukaryota</taxon>
        <taxon>Metazoa</taxon>
        <taxon>Ecdysozoa</taxon>
        <taxon>Nematoda</taxon>
        <taxon>Chromadorea</taxon>
        <taxon>Rhabditida</taxon>
        <taxon>Rhabditina</taxon>
        <taxon>Rhabditomorpha</taxon>
        <taxon>Rhabditoidea</taxon>
        <taxon>Rhabditidae</taxon>
        <taxon>Mesorhabditinae</taxon>
        <taxon>Mesorhabditis</taxon>
    </lineage>
</organism>
<keyword evidence="4" id="KW-1185">Reference proteome</keyword>
<dbReference type="Gene3D" id="3.40.30.10">
    <property type="entry name" value="Glutaredoxin"/>
    <property type="match status" value="1"/>
</dbReference>
<evidence type="ECO:0000256" key="1">
    <source>
        <dbReference type="ARBA" id="ARBA00022729"/>
    </source>
</evidence>
<dbReference type="EMBL" id="CATQJA010002575">
    <property type="protein sequence ID" value="CAJ0571653.1"/>
    <property type="molecule type" value="Genomic_DNA"/>
</dbReference>
<dbReference type="NCBIfam" id="TIGR02174">
    <property type="entry name" value="CXXU_selWTH"/>
    <property type="match status" value="1"/>
</dbReference>
<dbReference type="Proteomes" id="UP001177023">
    <property type="component" value="Unassembled WGS sequence"/>
</dbReference>
<dbReference type="InterPro" id="IPR011893">
    <property type="entry name" value="Selenoprotein_Rdx-typ"/>
</dbReference>
<dbReference type="GO" id="GO:0045454">
    <property type="term" value="P:cell redox homeostasis"/>
    <property type="evidence" value="ECO:0007669"/>
    <property type="project" value="TreeGrafter"/>
</dbReference>
<dbReference type="GO" id="GO:0004791">
    <property type="term" value="F:thioredoxin-disulfide reductase (NADPH) activity"/>
    <property type="evidence" value="ECO:0007669"/>
    <property type="project" value="TreeGrafter"/>
</dbReference>
<evidence type="ECO:0000256" key="2">
    <source>
        <dbReference type="ARBA" id="ARBA00023284"/>
    </source>
</evidence>
<keyword evidence="1" id="KW-0732">Signal</keyword>
<keyword evidence="2" id="KW-0676">Redox-active center</keyword>
<dbReference type="PANTHER" id="PTHR13544:SF0">
    <property type="entry name" value="THIOREDOXIN REDUCTASE-LIKE SELENOPROTEIN T"/>
    <property type="match status" value="1"/>
</dbReference>
<dbReference type="AlphaFoldDB" id="A0AA36CNW9"/>
<gene>
    <name evidence="3" type="ORF">MSPICULIGERA_LOCUS10055</name>
</gene>
<dbReference type="Pfam" id="PF10262">
    <property type="entry name" value="Rdx"/>
    <property type="match status" value="1"/>
</dbReference>
<protein>
    <recommendedName>
        <fullName evidence="5">SelT-like protein</fullName>
    </recommendedName>
</protein>
<dbReference type="InterPro" id="IPR036249">
    <property type="entry name" value="Thioredoxin-like_sf"/>
</dbReference>
<reference evidence="3" key="1">
    <citation type="submission" date="2023-06" db="EMBL/GenBank/DDBJ databases">
        <authorList>
            <person name="Delattre M."/>
        </authorList>
    </citation>
    <scope>NUCLEOTIDE SEQUENCE</scope>
    <source>
        <strain evidence="3">AF72</strain>
    </source>
</reference>
<dbReference type="SUPFAM" id="SSF52833">
    <property type="entry name" value="Thioredoxin-like"/>
    <property type="match status" value="1"/>
</dbReference>